<dbReference type="Gramene" id="EOX94281">
    <property type="protein sequence ID" value="EOX94281"/>
    <property type="gene ID" value="TCM_003861"/>
</dbReference>
<accession>A0A061DQC0</accession>
<protein>
    <submittedName>
        <fullName evidence="2">Uncharacterized protein</fullName>
    </submittedName>
</protein>
<dbReference type="Proteomes" id="UP000026915">
    <property type="component" value="Chromosome 1"/>
</dbReference>
<evidence type="ECO:0000313" key="3">
    <source>
        <dbReference type="Proteomes" id="UP000026915"/>
    </source>
</evidence>
<dbReference type="EMBL" id="CM001879">
    <property type="protein sequence ID" value="EOX94281.1"/>
    <property type="molecule type" value="Genomic_DNA"/>
</dbReference>
<dbReference type="AlphaFoldDB" id="A0A061DQC0"/>
<gene>
    <name evidence="2" type="ORF">TCM_003861</name>
</gene>
<sequence>MGYERNWSTFDYVHSKKRNCLEQQRLNVLIFVQYNIQLELRQSKRIKKCETYNPICFSDMESNNEWITEMEDPCLPQENSWMECFEDEGLRLAKKKAWNLQFDAKRKSKIILQNEDIQSIGEEEENLQDKEEEDMVVLKEDEGSHDDNDLELEDDDNDLAFGDE</sequence>
<evidence type="ECO:0000313" key="2">
    <source>
        <dbReference type="EMBL" id="EOX94281.1"/>
    </source>
</evidence>
<dbReference type="InterPro" id="IPR012337">
    <property type="entry name" value="RNaseH-like_sf"/>
</dbReference>
<keyword evidence="3" id="KW-1185">Reference proteome</keyword>
<feature type="compositionally biased region" description="Acidic residues" evidence="1">
    <location>
        <begin position="148"/>
        <end position="164"/>
    </location>
</feature>
<proteinExistence type="predicted"/>
<organism evidence="2 3">
    <name type="scientific">Theobroma cacao</name>
    <name type="common">Cacao</name>
    <name type="synonym">Cocoa</name>
    <dbReference type="NCBI Taxonomy" id="3641"/>
    <lineage>
        <taxon>Eukaryota</taxon>
        <taxon>Viridiplantae</taxon>
        <taxon>Streptophyta</taxon>
        <taxon>Embryophyta</taxon>
        <taxon>Tracheophyta</taxon>
        <taxon>Spermatophyta</taxon>
        <taxon>Magnoliopsida</taxon>
        <taxon>eudicotyledons</taxon>
        <taxon>Gunneridae</taxon>
        <taxon>Pentapetalae</taxon>
        <taxon>rosids</taxon>
        <taxon>malvids</taxon>
        <taxon>Malvales</taxon>
        <taxon>Malvaceae</taxon>
        <taxon>Byttnerioideae</taxon>
        <taxon>Theobroma</taxon>
    </lineage>
</organism>
<reference evidence="2 3" key="1">
    <citation type="journal article" date="2013" name="Genome Biol.">
        <title>The genome sequence of the most widely cultivated cacao type and its use to identify candidate genes regulating pod color.</title>
        <authorList>
            <person name="Motamayor J.C."/>
            <person name="Mockaitis K."/>
            <person name="Schmutz J."/>
            <person name="Haiminen N."/>
            <person name="Iii D.L."/>
            <person name="Cornejo O."/>
            <person name="Findley S.D."/>
            <person name="Zheng P."/>
            <person name="Utro F."/>
            <person name="Royaert S."/>
            <person name="Saski C."/>
            <person name="Jenkins J."/>
            <person name="Podicheti R."/>
            <person name="Zhao M."/>
            <person name="Scheffler B.E."/>
            <person name="Stack J.C."/>
            <person name="Feltus F.A."/>
            <person name="Mustiga G.M."/>
            <person name="Amores F."/>
            <person name="Phillips W."/>
            <person name="Marelli J.P."/>
            <person name="May G.D."/>
            <person name="Shapiro H."/>
            <person name="Ma J."/>
            <person name="Bustamante C.D."/>
            <person name="Schnell R.J."/>
            <person name="Main D."/>
            <person name="Gilbert D."/>
            <person name="Parida L."/>
            <person name="Kuhn D.N."/>
        </authorList>
    </citation>
    <scope>NUCLEOTIDE SEQUENCE [LARGE SCALE GENOMIC DNA]</scope>
    <source>
        <strain evidence="3">cv. Matina 1-6</strain>
    </source>
</reference>
<dbReference type="HOGENOM" id="CLU_075948_0_0_1"/>
<name>A0A061DQC0_THECC</name>
<dbReference type="SUPFAM" id="SSF53098">
    <property type="entry name" value="Ribonuclease H-like"/>
    <property type="match status" value="1"/>
</dbReference>
<evidence type="ECO:0000256" key="1">
    <source>
        <dbReference type="SAM" id="MobiDB-lite"/>
    </source>
</evidence>
<feature type="compositionally biased region" description="Acidic residues" evidence="1">
    <location>
        <begin position="121"/>
        <end position="135"/>
    </location>
</feature>
<dbReference type="STRING" id="3641.A0A061DQC0"/>
<feature type="region of interest" description="Disordered" evidence="1">
    <location>
        <begin position="121"/>
        <end position="164"/>
    </location>
</feature>
<feature type="compositionally biased region" description="Basic and acidic residues" evidence="1">
    <location>
        <begin position="136"/>
        <end position="147"/>
    </location>
</feature>
<dbReference type="InParanoid" id="A0A061DQC0"/>